<evidence type="ECO:0000313" key="4">
    <source>
        <dbReference type="Proteomes" id="UP000178197"/>
    </source>
</evidence>
<comment type="caution">
    <text evidence="3">The sequence shown here is derived from an EMBL/GenBank/DDBJ whole genome shotgun (WGS) entry which is preliminary data.</text>
</comment>
<gene>
    <name evidence="3" type="ORF">A3C71_00050</name>
</gene>
<sequence>MAEVKINKNKSSEKTGDTVSPYKWLAKLSLGLASWRKTKLIPNKKYLWFGLFGVLSATNVYFYAQWVSIKKDPNKTAVEENQKLIAHIGKLIILPEGESPTIATVSDPEKLKDQAFFANARRGDKLLLYPSSKKAFLYNPTYNKIVDIAPITIGSSAKKLEISTPSESLEVEMPSKPEPEPDEGD</sequence>
<feature type="region of interest" description="Disordered" evidence="1">
    <location>
        <begin position="164"/>
        <end position="185"/>
    </location>
</feature>
<protein>
    <submittedName>
        <fullName evidence="3">Uncharacterized protein</fullName>
    </submittedName>
</protein>
<keyword evidence="2" id="KW-1133">Transmembrane helix</keyword>
<dbReference type="EMBL" id="MGJT01000026">
    <property type="protein sequence ID" value="OGN11881.1"/>
    <property type="molecule type" value="Genomic_DNA"/>
</dbReference>
<evidence type="ECO:0000313" key="3">
    <source>
        <dbReference type="EMBL" id="OGN11881.1"/>
    </source>
</evidence>
<dbReference type="Proteomes" id="UP000178197">
    <property type="component" value="Unassembled WGS sequence"/>
</dbReference>
<evidence type="ECO:0000256" key="1">
    <source>
        <dbReference type="SAM" id="MobiDB-lite"/>
    </source>
</evidence>
<evidence type="ECO:0000256" key="2">
    <source>
        <dbReference type="SAM" id="Phobius"/>
    </source>
</evidence>
<feature type="transmembrane region" description="Helical" evidence="2">
    <location>
        <begin position="46"/>
        <end position="64"/>
    </location>
</feature>
<reference evidence="3 4" key="1">
    <citation type="journal article" date="2016" name="Nat. Commun.">
        <title>Thousands of microbial genomes shed light on interconnected biogeochemical processes in an aquifer system.</title>
        <authorList>
            <person name="Anantharaman K."/>
            <person name="Brown C.T."/>
            <person name="Hug L.A."/>
            <person name="Sharon I."/>
            <person name="Castelle C.J."/>
            <person name="Probst A.J."/>
            <person name="Thomas B.C."/>
            <person name="Singh A."/>
            <person name="Wilkins M.J."/>
            <person name="Karaoz U."/>
            <person name="Brodie E.L."/>
            <person name="Williams K.H."/>
            <person name="Hubbard S.S."/>
            <person name="Banfield J.F."/>
        </authorList>
    </citation>
    <scope>NUCLEOTIDE SEQUENCE [LARGE SCALE GENOMIC DNA]</scope>
</reference>
<organism evidence="3 4">
    <name type="scientific">Candidatus Yanofskybacteria bacterium RIFCSPHIGHO2_02_FULL_43_15c</name>
    <dbReference type="NCBI Taxonomy" id="1802679"/>
    <lineage>
        <taxon>Bacteria</taxon>
        <taxon>Candidatus Yanofskyibacteriota</taxon>
    </lineage>
</organism>
<proteinExistence type="predicted"/>
<name>A0A1F8FFD3_9BACT</name>
<keyword evidence="2" id="KW-0812">Transmembrane</keyword>
<keyword evidence="2" id="KW-0472">Membrane</keyword>
<dbReference type="AlphaFoldDB" id="A0A1F8FFD3"/>
<accession>A0A1F8FFD3</accession>